<evidence type="ECO:0000256" key="3">
    <source>
        <dbReference type="SAM" id="MobiDB-lite"/>
    </source>
</evidence>
<reference evidence="5" key="1">
    <citation type="submission" date="2022-06" db="EMBL/GenBank/DDBJ databases">
        <title>Uncovering the hologenomic basis of an extraordinary plant invasion.</title>
        <authorList>
            <person name="Bieker V.C."/>
            <person name="Martin M.D."/>
            <person name="Gilbert T."/>
            <person name="Hodgins K."/>
            <person name="Battlay P."/>
            <person name="Petersen B."/>
            <person name="Wilson J."/>
        </authorList>
    </citation>
    <scope>NUCLEOTIDE SEQUENCE</scope>
    <source>
        <strain evidence="5">AA19_3_7</strain>
        <tissue evidence="5">Leaf</tissue>
    </source>
</reference>
<dbReference type="GO" id="GO:0003723">
    <property type="term" value="F:RNA binding"/>
    <property type="evidence" value="ECO:0007669"/>
    <property type="project" value="UniProtKB-UniRule"/>
</dbReference>
<proteinExistence type="predicted"/>
<feature type="compositionally biased region" description="Polar residues" evidence="3">
    <location>
        <begin position="96"/>
        <end position="105"/>
    </location>
</feature>
<feature type="compositionally biased region" description="Pro residues" evidence="3">
    <location>
        <begin position="164"/>
        <end position="175"/>
    </location>
</feature>
<dbReference type="PANTHER" id="PTHR22792">
    <property type="entry name" value="LUPUS LA PROTEIN-RELATED"/>
    <property type="match status" value="1"/>
</dbReference>
<evidence type="ECO:0000259" key="4">
    <source>
        <dbReference type="PROSITE" id="PS50961"/>
    </source>
</evidence>
<dbReference type="Proteomes" id="UP001206925">
    <property type="component" value="Unassembled WGS sequence"/>
</dbReference>
<feature type="compositionally biased region" description="Low complexity" evidence="3">
    <location>
        <begin position="121"/>
        <end position="138"/>
    </location>
</feature>
<dbReference type="PROSITE" id="PS50961">
    <property type="entry name" value="HTH_LA"/>
    <property type="match status" value="1"/>
</dbReference>
<dbReference type="CDD" id="cd07323">
    <property type="entry name" value="LAM"/>
    <property type="match status" value="1"/>
</dbReference>
<evidence type="ECO:0000313" key="6">
    <source>
        <dbReference type="Proteomes" id="UP001206925"/>
    </source>
</evidence>
<protein>
    <recommendedName>
        <fullName evidence="4">HTH La-type RNA-binding domain-containing protein</fullName>
    </recommendedName>
</protein>
<dbReference type="InterPro" id="IPR006630">
    <property type="entry name" value="La_HTH"/>
</dbReference>
<feature type="domain" description="HTH La-type RNA-binding" evidence="4">
    <location>
        <begin position="289"/>
        <end position="378"/>
    </location>
</feature>
<organism evidence="5 6">
    <name type="scientific">Ambrosia artemisiifolia</name>
    <name type="common">Common ragweed</name>
    <dbReference type="NCBI Taxonomy" id="4212"/>
    <lineage>
        <taxon>Eukaryota</taxon>
        <taxon>Viridiplantae</taxon>
        <taxon>Streptophyta</taxon>
        <taxon>Embryophyta</taxon>
        <taxon>Tracheophyta</taxon>
        <taxon>Spermatophyta</taxon>
        <taxon>Magnoliopsida</taxon>
        <taxon>eudicotyledons</taxon>
        <taxon>Gunneridae</taxon>
        <taxon>Pentapetalae</taxon>
        <taxon>asterids</taxon>
        <taxon>campanulids</taxon>
        <taxon>Asterales</taxon>
        <taxon>Asteraceae</taxon>
        <taxon>Asteroideae</taxon>
        <taxon>Heliantheae alliance</taxon>
        <taxon>Heliantheae</taxon>
        <taxon>Ambrosia</taxon>
    </lineage>
</organism>
<name>A0AAD5DIP7_AMBAR</name>
<dbReference type="InterPro" id="IPR045180">
    <property type="entry name" value="La_dom_prot"/>
</dbReference>
<dbReference type="PANTHER" id="PTHR22792:SF155">
    <property type="entry name" value="LA-RELATED PROTEIN 1C-LIKE"/>
    <property type="match status" value="1"/>
</dbReference>
<dbReference type="FunFam" id="1.10.10.10:FF:000131">
    <property type="entry name" value="la-related protein 1B isoform X2"/>
    <property type="match status" value="1"/>
</dbReference>
<dbReference type="SUPFAM" id="SSF46785">
    <property type="entry name" value="Winged helix' DNA-binding domain"/>
    <property type="match status" value="1"/>
</dbReference>
<gene>
    <name evidence="5" type="ORF">M8C21_009644</name>
</gene>
<keyword evidence="6" id="KW-1185">Reference proteome</keyword>
<comment type="caution">
    <text evidence="5">The sequence shown here is derived from an EMBL/GenBank/DDBJ whole genome shotgun (WGS) entry which is preliminary data.</text>
</comment>
<evidence type="ECO:0000256" key="2">
    <source>
        <dbReference type="PROSITE-ProRule" id="PRU00332"/>
    </source>
</evidence>
<feature type="compositionally biased region" description="Gly residues" evidence="3">
    <location>
        <begin position="147"/>
        <end position="159"/>
    </location>
</feature>
<dbReference type="EMBL" id="JAMZMK010000010">
    <property type="protein sequence ID" value="KAI7758285.1"/>
    <property type="molecule type" value="Genomic_DNA"/>
</dbReference>
<dbReference type="InterPro" id="IPR036390">
    <property type="entry name" value="WH_DNA-bd_sf"/>
</dbReference>
<keyword evidence="1 2" id="KW-0694">RNA-binding</keyword>
<feature type="compositionally biased region" description="Polar residues" evidence="3">
    <location>
        <begin position="1"/>
        <end position="16"/>
    </location>
</feature>
<evidence type="ECO:0000256" key="1">
    <source>
        <dbReference type="ARBA" id="ARBA00022884"/>
    </source>
</evidence>
<dbReference type="SMART" id="SM00715">
    <property type="entry name" value="LA"/>
    <property type="match status" value="1"/>
</dbReference>
<dbReference type="Gene3D" id="1.10.10.10">
    <property type="entry name" value="Winged helix-like DNA-binding domain superfamily/Winged helix DNA-binding domain"/>
    <property type="match status" value="1"/>
</dbReference>
<evidence type="ECO:0000313" key="5">
    <source>
        <dbReference type="EMBL" id="KAI7758285.1"/>
    </source>
</evidence>
<feature type="compositionally biased region" description="Pro residues" evidence="3">
    <location>
        <begin position="221"/>
        <end position="230"/>
    </location>
</feature>
<accession>A0AAD5DIP7</accession>
<dbReference type="InterPro" id="IPR036388">
    <property type="entry name" value="WH-like_DNA-bd_sf"/>
</dbReference>
<dbReference type="AlphaFoldDB" id="A0AAD5DIP7"/>
<sequence>MTADSSTPSSNDNAVTVKTLPSPWAHVVRGATDPDSISPPPADPVTAPEPSDNADGVIKSVWSKPDPVEGTGSSSPVMGAASWPALSDSTRPGFKSSKQPSDGSTAVSQAPVVSQPPPKQVKPNLNSHNNNNNNNNPNHARPRSIKRGGGTGSGGGAAGGFIRPPQPPPLPPPFPALNRPPGRRNNFGPRPFNNGYGGRREHHGVRSPAGGARDGHVPPHQMAPPPPPPFRGYFRPPFLFPQPVRPYGAPMGYDMGGSYVYFPTLAPAPYRGGAPVLSHGASVSSTSMSSTDLSLHDEILKQIEYYFSDDNLVKDNYLRSHMDEEGWVSITLIAGFPKVQAMTNDVQMLLGTLRDSSTVEIQDDKIRRRGDWKRWIHTRREATENSVEEASLQMLKLEDRPTNEEQVLANGDVSVEDPCS</sequence>
<feature type="region of interest" description="Disordered" evidence="3">
    <location>
        <begin position="396"/>
        <end position="420"/>
    </location>
</feature>
<feature type="compositionally biased region" description="Low complexity" evidence="3">
    <location>
        <begin position="176"/>
        <end position="194"/>
    </location>
</feature>
<feature type="region of interest" description="Disordered" evidence="3">
    <location>
        <begin position="1"/>
        <end position="230"/>
    </location>
</feature>
<dbReference type="Pfam" id="PF05383">
    <property type="entry name" value="La"/>
    <property type="match status" value="1"/>
</dbReference>